<dbReference type="AlphaFoldDB" id="A0A2V1JPH7"/>
<name>A0A2V1JPH7_EUBRA</name>
<dbReference type="PANTHER" id="PTHR43591:SF24">
    <property type="entry name" value="2-METHOXY-6-POLYPRENYL-1,4-BENZOQUINOL METHYLASE, MITOCHONDRIAL"/>
    <property type="match status" value="1"/>
</dbReference>
<dbReference type="OrthoDB" id="5522265at2"/>
<dbReference type="Proteomes" id="UP000245288">
    <property type="component" value="Unassembled WGS sequence"/>
</dbReference>
<dbReference type="SUPFAM" id="SSF53335">
    <property type="entry name" value="S-adenosyl-L-methionine-dependent methyltransferases"/>
    <property type="match status" value="1"/>
</dbReference>
<dbReference type="PANTHER" id="PTHR43591">
    <property type="entry name" value="METHYLTRANSFERASE"/>
    <property type="match status" value="1"/>
</dbReference>
<gene>
    <name evidence="2" type="ORF">LG34_12110</name>
</gene>
<dbReference type="RefSeq" id="WP_109216207.1">
    <property type="nucleotide sequence ID" value="NZ_CABMEW010000016.1"/>
</dbReference>
<dbReference type="InterPro" id="IPR013216">
    <property type="entry name" value="Methyltransf_11"/>
</dbReference>
<dbReference type="EMBL" id="JRFU01000132">
    <property type="protein sequence ID" value="PWE86069.1"/>
    <property type="molecule type" value="Genomic_DNA"/>
</dbReference>
<dbReference type="GO" id="GO:0008757">
    <property type="term" value="F:S-adenosylmethionine-dependent methyltransferase activity"/>
    <property type="evidence" value="ECO:0007669"/>
    <property type="project" value="InterPro"/>
</dbReference>
<reference evidence="2 3" key="1">
    <citation type="submission" date="2014-09" db="EMBL/GenBank/DDBJ databases">
        <title>Butyrate-producing bacteria isolated from human gut.</title>
        <authorList>
            <person name="Zhang Q."/>
            <person name="Zhao L."/>
        </authorList>
    </citation>
    <scope>NUCLEOTIDE SEQUENCE [LARGE SCALE GENOMIC DNA]</scope>
    <source>
        <strain evidence="2 3">21</strain>
    </source>
</reference>
<dbReference type="InterPro" id="IPR029063">
    <property type="entry name" value="SAM-dependent_MTases_sf"/>
</dbReference>
<dbReference type="Gene3D" id="3.40.50.150">
    <property type="entry name" value="Vaccinia Virus protein VP39"/>
    <property type="match status" value="1"/>
</dbReference>
<comment type="caution">
    <text evidence="2">The sequence shown here is derived from an EMBL/GenBank/DDBJ whole genome shotgun (WGS) entry which is preliminary data.</text>
</comment>
<evidence type="ECO:0000259" key="1">
    <source>
        <dbReference type="Pfam" id="PF08241"/>
    </source>
</evidence>
<keyword evidence="2" id="KW-0830">Ubiquinone</keyword>
<evidence type="ECO:0000313" key="3">
    <source>
        <dbReference type="Proteomes" id="UP000245288"/>
    </source>
</evidence>
<dbReference type="CDD" id="cd02440">
    <property type="entry name" value="AdoMet_MTases"/>
    <property type="match status" value="1"/>
</dbReference>
<keyword evidence="3" id="KW-1185">Reference proteome</keyword>
<proteinExistence type="predicted"/>
<feature type="domain" description="Methyltransferase type 11" evidence="1">
    <location>
        <begin position="54"/>
        <end position="148"/>
    </location>
</feature>
<protein>
    <submittedName>
        <fullName evidence="2">Ubiquinone biosynthesis methyltransferase UbiE</fullName>
    </submittedName>
</protein>
<sequence>MKELGEKIVSYWGNRAEGYSEYNREELAGDKWQDWITEIKKQLPKKEKSEIRILDIGTGPGFFAILLAQEGYQVTAIDCTAEMLAEAQANAGALAAQITWKLMDAQKLEFADESFDLVLSRNLTWVLEEPETAYAEWYRVLKPEGIMLNFDANWYRYLYDEEMRKGYEADRAATEANQVRDEYINTDIDAMEEIAKNVPLSRKLRPEWDREVLQHIGFSDIDIDTDIWKHLWTEDEKVNFASTPMFRIAAMR</sequence>
<evidence type="ECO:0000313" key="2">
    <source>
        <dbReference type="EMBL" id="PWE86069.1"/>
    </source>
</evidence>
<organism evidence="2 3">
    <name type="scientific">Eubacterium ramulus</name>
    <dbReference type="NCBI Taxonomy" id="39490"/>
    <lineage>
        <taxon>Bacteria</taxon>
        <taxon>Bacillati</taxon>
        <taxon>Bacillota</taxon>
        <taxon>Clostridia</taxon>
        <taxon>Eubacteriales</taxon>
        <taxon>Eubacteriaceae</taxon>
        <taxon>Eubacterium</taxon>
    </lineage>
</organism>
<keyword evidence="2" id="KW-0489">Methyltransferase</keyword>
<dbReference type="GO" id="GO:0032259">
    <property type="term" value="P:methylation"/>
    <property type="evidence" value="ECO:0007669"/>
    <property type="project" value="UniProtKB-KW"/>
</dbReference>
<dbReference type="Pfam" id="PF08241">
    <property type="entry name" value="Methyltransf_11"/>
    <property type="match status" value="1"/>
</dbReference>
<accession>A0A2V1JPH7</accession>
<keyword evidence="2" id="KW-0808">Transferase</keyword>